<name>A0ABP9SSF9_9MICC</name>
<organism evidence="1 2">
    <name type="scientific">Arthrobacter gyeryongensis</name>
    <dbReference type="NCBI Taxonomy" id="1650592"/>
    <lineage>
        <taxon>Bacteria</taxon>
        <taxon>Bacillati</taxon>
        <taxon>Actinomycetota</taxon>
        <taxon>Actinomycetes</taxon>
        <taxon>Micrococcales</taxon>
        <taxon>Micrococcaceae</taxon>
        <taxon>Arthrobacter</taxon>
    </lineage>
</organism>
<accession>A0ABP9SSF9</accession>
<keyword evidence="2" id="KW-1185">Reference proteome</keyword>
<dbReference type="RefSeq" id="WP_345453061.1">
    <property type="nucleotide sequence ID" value="NZ_BAABKK010000035.1"/>
</dbReference>
<reference evidence="2" key="1">
    <citation type="journal article" date="2019" name="Int. J. Syst. Evol. Microbiol.">
        <title>The Global Catalogue of Microorganisms (GCM) 10K type strain sequencing project: providing services to taxonomists for standard genome sequencing and annotation.</title>
        <authorList>
            <consortium name="The Broad Institute Genomics Platform"/>
            <consortium name="The Broad Institute Genome Sequencing Center for Infectious Disease"/>
            <person name="Wu L."/>
            <person name="Ma J."/>
        </authorList>
    </citation>
    <scope>NUCLEOTIDE SEQUENCE [LARGE SCALE GENOMIC DNA]</scope>
    <source>
        <strain evidence="2">JCM 18514</strain>
    </source>
</reference>
<dbReference type="EMBL" id="BAABKK010000035">
    <property type="protein sequence ID" value="GAA5201431.1"/>
    <property type="molecule type" value="Genomic_DNA"/>
</dbReference>
<proteinExistence type="predicted"/>
<protein>
    <submittedName>
        <fullName evidence="1">Uncharacterized protein</fullName>
    </submittedName>
</protein>
<sequence>MNTPRDSGKSGDELYEIVLSVEELLGGELSGEELAELVNAADPPKEEKRNR</sequence>
<evidence type="ECO:0000313" key="2">
    <source>
        <dbReference type="Proteomes" id="UP001500200"/>
    </source>
</evidence>
<evidence type="ECO:0000313" key="1">
    <source>
        <dbReference type="EMBL" id="GAA5201431.1"/>
    </source>
</evidence>
<comment type="caution">
    <text evidence="1">The sequence shown here is derived from an EMBL/GenBank/DDBJ whole genome shotgun (WGS) entry which is preliminary data.</text>
</comment>
<dbReference type="Proteomes" id="UP001500200">
    <property type="component" value="Unassembled WGS sequence"/>
</dbReference>
<gene>
    <name evidence="1" type="ORF">GCM10023346_45810</name>
</gene>